<feature type="compositionally biased region" description="Low complexity" evidence="1">
    <location>
        <begin position="58"/>
        <end position="69"/>
    </location>
</feature>
<dbReference type="AlphaFoldDB" id="A0A484ALX9"/>
<feature type="compositionally biased region" description="Basic and acidic residues" evidence="1">
    <location>
        <begin position="29"/>
        <end position="55"/>
    </location>
</feature>
<reference evidence="2 3" key="1">
    <citation type="journal article" date="2019" name="J. Hered.">
        <title>An Improved Genome Assembly for Drosophila navojoa, the Basal Species in the mojavensis Cluster.</title>
        <authorList>
            <person name="Vanderlinde T."/>
            <person name="Dupim E.G."/>
            <person name="Nazario-Yepiz N.O."/>
            <person name="Carvalho A.B."/>
        </authorList>
    </citation>
    <scope>NUCLEOTIDE SEQUENCE [LARGE SCALE GENOMIC DNA]</scope>
    <source>
        <strain evidence="2">Navoj_Jal97</strain>
        <tissue evidence="2">Whole organism</tissue>
    </source>
</reference>
<organism evidence="2 3">
    <name type="scientific">Drosophila navojoa</name>
    <name type="common">Fruit fly</name>
    <dbReference type="NCBI Taxonomy" id="7232"/>
    <lineage>
        <taxon>Eukaryota</taxon>
        <taxon>Metazoa</taxon>
        <taxon>Ecdysozoa</taxon>
        <taxon>Arthropoda</taxon>
        <taxon>Hexapoda</taxon>
        <taxon>Insecta</taxon>
        <taxon>Pterygota</taxon>
        <taxon>Neoptera</taxon>
        <taxon>Endopterygota</taxon>
        <taxon>Diptera</taxon>
        <taxon>Brachycera</taxon>
        <taxon>Muscomorpha</taxon>
        <taxon>Ephydroidea</taxon>
        <taxon>Drosophilidae</taxon>
        <taxon>Drosophila</taxon>
    </lineage>
</organism>
<feature type="compositionally biased region" description="Basic and acidic residues" evidence="1">
    <location>
        <begin position="92"/>
        <end position="110"/>
    </location>
</feature>
<evidence type="ECO:0000256" key="1">
    <source>
        <dbReference type="SAM" id="MobiDB-lite"/>
    </source>
</evidence>
<keyword evidence="3" id="KW-1185">Reference proteome</keyword>
<name>A0A484ALX9_DRONA</name>
<accession>A0A484ALX9</accession>
<feature type="compositionally biased region" description="Basic and acidic residues" evidence="1">
    <location>
        <begin position="8"/>
        <end position="18"/>
    </location>
</feature>
<sequence length="110" mass="12653">MRHRHAEGKKSDKTLDHKKGARPPARAVKRSEDLRGEPEERPPDFRSVELEKEGEPGGSSPTGEASESEYGGNERSAPNSKEWPDELEEELKEFLEEDIIRRPQRRDAYR</sequence>
<comment type="caution">
    <text evidence="2">The sequence shown here is derived from an EMBL/GenBank/DDBJ whole genome shotgun (WGS) entry which is preliminary data.</text>
</comment>
<evidence type="ECO:0000313" key="2">
    <source>
        <dbReference type="EMBL" id="TDG38267.1"/>
    </source>
</evidence>
<proteinExistence type="predicted"/>
<dbReference type="EMBL" id="LSRL02006480">
    <property type="protein sequence ID" value="TDG38267.1"/>
    <property type="molecule type" value="Genomic_DNA"/>
</dbReference>
<gene>
    <name evidence="2" type="ORF">AWZ03_015310</name>
</gene>
<evidence type="ECO:0000313" key="3">
    <source>
        <dbReference type="Proteomes" id="UP000295192"/>
    </source>
</evidence>
<dbReference type="Proteomes" id="UP000295192">
    <property type="component" value="Unassembled WGS sequence"/>
</dbReference>
<feature type="region of interest" description="Disordered" evidence="1">
    <location>
        <begin position="1"/>
        <end position="110"/>
    </location>
</feature>
<protein>
    <submittedName>
        <fullName evidence="2">Uncharacterized protein</fullName>
    </submittedName>
</protein>